<protein>
    <recommendedName>
        <fullName evidence="4">LamG-like jellyroll fold domain-containing protein</fullName>
    </recommendedName>
</protein>
<name>A0A1Q2HQJ2_9BACT</name>
<accession>A0A1Q2HQJ2</accession>
<dbReference type="KEGG" id="pbu:L21SP3_01318"/>
<dbReference type="RefSeq" id="WP_077540101.1">
    <property type="nucleotide sequence ID" value="NZ_CP019633.1"/>
</dbReference>
<proteinExistence type="predicted"/>
<dbReference type="SUPFAM" id="SSF49899">
    <property type="entry name" value="Concanavalin A-like lectins/glucanases"/>
    <property type="match status" value="1"/>
</dbReference>
<dbReference type="Proteomes" id="UP000188273">
    <property type="component" value="Chromosome"/>
</dbReference>
<keyword evidence="1" id="KW-0732">Signal</keyword>
<organism evidence="2 3">
    <name type="scientific">Sedimentisphaera cyanobacteriorum</name>
    <dbReference type="NCBI Taxonomy" id="1940790"/>
    <lineage>
        <taxon>Bacteria</taxon>
        <taxon>Pseudomonadati</taxon>
        <taxon>Planctomycetota</taxon>
        <taxon>Phycisphaerae</taxon>
        <taxon>Sedimentisphaerales</taxon>
        <taxon>Sedimentisphaeraceae</taxon>
        <taxon>Sedimentisphaera</taxon>
    </lineage>
</organism>
<feature type="chain" id="PRO_5010246485" description="LamG-like jellyroll fold domain-containing protein" evidence="1">
    <location>
        <begin position="21"/>
        <end position="890"/>
    </location>
</feature>
<sequence precursor="true">MLKFVYLLVFISFSFVPAWAGEIVPWLNDSEALVDYTAAKDGSSNDVPELDPESEITFAAKFTPSQADLGEQTGPVVIIEVGGVLHGSGLYICGGQLVYAVRTGGDAPVRELMDLDNVDGALSVVLGELDANQENKVYVSLNLQKGMVFSSVNGQRQVKYLLNAPQSTDLTGNRTAAFLGKNQLSIHMGGLNDNYTEPLLNQKNRQIFQGVQGAPVRGQIFDQAVSPPEACNPSPESEAVVPVSLPALSWAGGMYASSYNVYFGTSYQDVMNAQESNHFGTLISQPQISGPDLQGRFELDLAENQLFLDEQTTYHWKVEAINSNYAESPWEGQVWSITTAPLDASPKNLSASGILPSVSLSWERPDDLLPQLYPEVLYDVLIASDEGFNQIVSSVTGISETSWQVDTAGMYVGEQYYCRVDCYVPSQPDVQAGSEVLELSCDNPRMIEDFDQYSTDTQLLADWQDGSSNSTGSSIELGLPAYGKSLKISYQNQSGTEKSEVKRIFNNPKDFSASGTEILEFYLRGNPDNQPSDFYVELEDSAGNSRKAYLQEDLIYPAASRVRIKLEEFSSGGVDISEIASLEFGLENSPSQPAAGVISIDSIALDIKRCIENSNQPADINGDCLINLQDLQLLAENWLLQSHWIFAASQEPDGLVVYYPFDETSGDVAHDNSGNSYDAAVEADNPDSVWDSSGAEGGCIELDGSFGISLPEGVFDSVNHGFTISFWFLDQPDVWETRNSIEFLNAASSTELESEAEYEFPVNPDVQAGWHHLCITNKAGELTKIYKDGVLVSQGKTSLTSADYQMAGGSSIGSSASGEGHFLQAKIDEFRIYNKSLSHEEVVYVYGGTYQLVMQPVSPALCPKDPLSDGAIDINDFNQIAILWQENFKR</sequence>
<evidence type="ECO:0000256" key="1">
    <source>
        <dbReference type="SAM" id="SignalP"/>
    </source>
</evidence>
<dbReference type="InterPro" id="IPR013320">
    <property type="entry name" value="ConA-like_dom_sf"/>
</dbReference>
<dbReference type="Gene3D" id="2.60.120.200">
    <property type="match status" value="1"/>
</dbReference>
<dbReference type="OrthoDB" id="228608at2"/>
<dbReference type="STRING" id="1940790.L21SP3_01318"/>
<keyword evidence="3" id="KW-1185">Reference proteome</keyword>
<evidence type="ECO:0000313" key="3">
    <source>
        <dbReference type="Proteomes" id="UP000188273"/>
    </source>
</evidence>
<dbReference type="AlphaFoldDB" id="A0A1Q2HQJ2"/>
<dbReference type="SUPFAM" id="SSF49785">
    <property type="entry name" value="Galactose-binding domain-like"/>
    <property type="match status" value="1"/>
</dbReference>
<dbReference type="InterPro" id="IPR008979">
    <property type="entry name" value="Galactose-bd-like_sf"/>
</dbReference>
<evidence type="ECO:0008006" key="4">
    <source>
        <dbReference type="Google" id="ProtNLM"/>
    </source>
</evidence>
<reference evidence="3" key="1">
    <citation type="submission" date="2017-02" db="EMBL/GenBank/DDBJ databases">
        <title>Comparative genomics and description of representatives of a novel lineage of planctomycetes thriving in anoxic sediments.</title>
        <authorList>
            <person name="Spring S."/>
            <person name="Bunk B."/>
            <person name="Sproer C."/>
            <person name="Klenk H.-P."/>
        </authorList>
    </citation>
    <scope>NUCLEOTIDE SEQUENCE [LARGE SCALE GENOMIC DNA]</scope>
    <source>
        <strain evidence="3">L21-RPul-D3</strain>
    </source>
</reference>
<evidence type="ECO:0000313" key="2">
    <source>
        <dbReference type="EMBL" id="AQQ09513.1"/>
    </source>
</evidence>
<dbReference type="Pfam" id="PF13385">
    <property type="entry name" value="Laminin_G_3"/>
    <property type="match status" value="1"/>
</dbReference>
<dbReference type="InterPro" id="IPR013783">
    <property type="entry name" value="Ig-like_fold"/>
</dbReference>
<dbReference type="Gene3D" id="2.60.40.10">
    <property type="entry name" value="Immunoglobulins"/>
    <property type="match status" value="1"/>
</dbReference>
<gene>
    <name evidence="2" type="ORF">L21SP3_01318</name>
</gene>
<dbReference type="EMBL" id="CP019633">
    <property type="protein sequence ID" value="AQQ09513.1"/>
    <property type="molecule type" value="Genomic_DNA"/>
</dbReference>
<feature type="signal peptide" evidence="1">
    <location>
        <begin position="1"/>
        <end position="20"/>
    </location>
</feature>